<name>A0A650CHQ2_SULOH</name>
<dbReference type="AlphaFoldDB" id="A0A650CHQ2"/>
<proteinExistence type="predicted"/>
<dbReference type="RefSeq" id="WP_156014820.1">
    <property type="nucleotide sequence ID" value="NZ_CP045484.1"/>
</dbReference>
<reference evidence="1 4" key="2">
    <citation type="submission" date="2020-08" db="EMBL/GenBank/DDBJ databases">
        <title>Genomic Encyclopedia of Type Strains, Phase IV (KMG-IV): sequencing the most valuable type-strain genomes for metagenomic binning, comparative biology and taxonomic classification.</title>
        <authorList>
            <person name="Goeker M."/>
        </authorList>
    </citation>
    <scope>NUCLEOTIDE SEQUENCE [LARGE SCALE GENOMIC DNA]</scope>
    <source>
        <strain evidence="1 4">DSM 12421</strain>
    </source>
</reference>
<gene>
    <name evidence="2" type="ORF">D1869_09100</name>
    <name evidence="1" type="ORF">HNQ62_002458</name>
</gene>
<evidence type="ECO:0000313" key="2">
    <source>
        <dbReference type="EMBL" id="QGR17332.1"/>
    </source>
</evidence>
<dbReference type="EMBL" id="JACHFY010000021">
    <property type="protein sequence ID" value="MBB5254684.1"/>
    <property type="molecule type" value="Genomic_DNA"/>
</dbReference>
<evidence type="ECO:0000313" key="3">
    <source>
        <dbReference type="Proteomes" id="UP000427373"/>
    </source>
</evidence>
<accession>A0A650CHQ2</accession>
<reference evidence="2 3" key="1">
    <citation type="submission" date="2019-10" db="EMBL/GenBank/DDBJ databases">
        <title>Genome Sequences from Six Type Strain Members of the Archaeal Family Sulfolobaceae: Acidianus ambivalens, Acidianus infernus, Metallosphaera prunae, Stygiolobus azoricus, Sulfolobus metallicus, and Sulfurisphaera ohwakuensis.</title>
        <authorList>
            <person name="Counts J.A."/>
            <person name="Kelly R.M."/>
        </authorList>
    </citation>
    <scope>NUCLEOTIDE SEQUENCE [LARGE SCALE GENOMIC DNA]</scope>
    <source>
        <strain evidence="2 3">TA-1</strain>
    </source>
</reference>
<organism evidence="2 3">
    <name type="scientific">Sulfurisphaera ohwakuensis</name>
    <dbReference type="NCBI Taxonomy" id="69656"/>
    <lineage>
        <taxon>Archaea</taxon>
        <taxon>Thermoproteota</taxon>
        <taxon>Thermoprotei</taxon>
        <taxon>Sulfolobales</taxon>
        <taxon>Sulfolobaceae</taxon>
        <taxon>Sulfurisphaera</taxon>
    </lineage>
</organism>
<dbReference type="Proteomes" id="UP000427373">
    <property type="component" value="Chromosome"/>
</dbReference>
<evidence type="ECO:0000313" key="4">
    <source>
        <dbReference type="Proteomes" id="UP000582213"/>
    </source>
</evidence>
<sequence length="188" mass="20560">MRYFAFLLLLIGVLGILAYTQSSLVAKPLYLSIYSTFTVFNVVNTSYNGITSANNSIYYVISNSWIKIVIVNFTTQEQVATLTAYFTTSDAKWIYYDPTLGSVIFLVNVSSDRPINVSVTTLNIPGPLYSVSGSPVSEVTIIPLGYLTLANGTPVNESAVFVNYLNGTAVVKSMINGLAGYYVLYYVT</sequence>
<dbReference type="GeneID" id="42801398"/>
<evidence type="ECO:0000313" key="1">
    <source>
        <dbReference type="EMBL" id="MBB5254684.1"/>
    </source>
</evidence>
<dbReference type="KEGG" id="soh:D1869_09100"/>
<dbReference type="OrthoDB" id="42544at2157"/>
<keyword evidence="3" id="KW-1185">Reference proteome</keyword>
<dbReference type="Proteomes" id="UP000582213">
    <property type="component" value="Unassembled WGS sequence"/>
</dbReference>
<protein>
    <submittedName>
        <fullName evidence="2">Uncharacterized protein</fullName>
    </submittedName>
</protein>
<dbReference type="EMBL" id="CP045484">
    <property type="protein sequence ID" value="QGR17332.1"/>
    <property type="molecule type" value="Genomic_DNA"/>
</dbReference>